<dbReference type="GO" id="GO:0005634">
    <property type="term" value="C:nucleus"/>
    <property type="evidence" value="ECO:0007669"/>
    <property type="project" value="UniProtKB-SubCell"/>
</dbReference>
<dbReference type="Pfam" id="PF00400">
    <property type="entry name" value="WD40"/>
    <property type="match status" value="2"/>
</dbReference>
<name>A0A6G0XY34_9STRA</name>
<feature type="repeat" description="WD" evidence="6">
    <location>
        <begin position="168"/>
        <end position="210"/>
    </location>
</feature>
<evidence type="ECO:0000313" key="9">
    <source>
        <dbReference type="Proteomes" id="UP000481153"/>
    </source>
</evidence>
<evidence type="ECO:0000256" key="7">
    <source>
        <dbReference type="SAM" id="MobiDB-lite"/>
    </source>
</evidence>
<feature type="compositionally biased region" description="Basic residues" evidence="7">
    <location>
        <begin position="338"/>
        <end position="349"/>
    </location>
</feature>
<dbReference type="Proteomes" id="UP000481153">
    <property type="component" value="Unassembled WGS sequence"/>
</dbReference>
<protein>
    <submittedName>
        <fullName evidence="8">Uncharacterized protein</fullName>
    </submittedName>
</protein>
<evidence type="ECO:0000256" key="2">
    <source>
        <dbReference type="ARBA" id="ARBA00022574"/>
    </source>
</evidence>
<evidence type="ECO:0000256" key="3">
    <source>
        <dbReference type="ARBA" id="ARBA00022694"/>
    </source>
</evidence>
<dbReference type="InterPro" id="IPR028884">
    <property type="entry name" value="Trm82"/>
</dbReference>
<dbReference type="GO" id="GO:0043527">
    <property type="term" value="C:tRNA methyltransferase complex"/>
    <property type="evidence" value="ECO:0007669"/>
    <property type="project" value="TreeGrafter"/>
</dbReference>
<dbReference type="InterPro" id="IPR036322">
    <property type="entry name" value="WD40_repeat_dom_sf"/>
</dbReference>
<dbReference type="InterPro" id="IPR001680">
    <property type="entry name" value="WD40_rpt"/>
</dbReference>
<comment type="subcellular location">
    <subcellularLocation>
        <location evidence="1">Nucleus</location>
    </subcellularLocation>
</comment>
<dbReference type="PROSITE" id="PS50082">
    <property type="entry name" value="WD_REPEATS_2"/>
    <property type="match status" value="1"/>
</dbReference>
<keyword evidence="3" id="KW-0819">tRNA processing</keyword>
<proteinExistence type="predicted"/>
<feature type="region of interest" description="Disordered" evidence="7">
    <location>
        <begin position="321"/>
        <end position="362"/>
    </location>
</feature>
<keyword evidence="4" id="KW-0677">Repeat</keyword>
<dbReference type="InterPro" id="IPR015943">
    <property type="entry name" value="WD40/YVTN_repeat-like_dom_sf"/>
</dbReference>
<dbReference type="GO" id="GO:0006400">
    <property type="term" value="P:tRNA modification"/>
    <property type="evidence" value="ECO:0007669"/>
    <property type="project" value="TreeGrafter"/>
</dbReference>
<dbReference type="GO" id="GO:0005829">
    <property type="term" value="C:cytosol"/>
    <property type="evidence" value="ECO:0007669"/>
    <property type="project" value="TreeGrafter"/>
</dbReference>
<dbReference type="PANTHER" id="PTHR16288">
    <property type="entry name" value="WD40 REPEAT PROTEIN 4"/>
    <property type="match status" value="1"/>
</dbReference>
<evidence type="ECO:0000256" key="6">
    <source>
        <dbReference type="PROSITE-ProRule" id="PRU00221"/>
    </source>
</evidence>
<accession>A0A6G0XY34</accession>
<organism evidence="8 9">
    <name type="scientific">Aphanomyces euteiches</name>
    <dbReference type="NCBI Taxonomy" id="100861"/>
    <lineage>
        <taxon>Eukaryota</taxon>
        <taxon>Sar</taxon>
        <taxon>Stramenopiles</taxon>
        <taxon>Oomycota</taxon>
        <taxon>Saprolegniomycetes</taxon>
        <taxon>Saprolegniales</taxon>
        <taxon>Verrucalvaceae</taxon>
        <taxon>Aphanomyces</taxon>
    </lineage>
</organism>
<keyword evidence="9" id="KW-1185">Reference proteome</keyword>
<dbReference type="VEuPathDB" id="FungiDB:AeMF1_017301"/>
<evidence type="ECO:0000313" key="8">
    <source>
        <dbReference type="EMBL" id="KAF0745418.1"/>
    </source>
</evidence>
<dbReference type="Gene3D" id="2.130.10.10">
    <property type="entry name" value="YVTN repeat-like/Quinoprotein amine dehydrogenase"/>
    <property type="match status" value="1"/>
</dbReference>
<reference evidence="8 9" key="1">
    <citation type="submission" date="2019-07" db="EMBL/GenBank/DDBJ databases">
        <title>Genomics analysis of Aphanomyces spp. identifies a new class of oomycete effector associated with host adaptation.</title>
        <authorList>
            <person name="Gaulin E."/>
        </authorList>
    </citation>
    <scope>NUCLEOTIDE SEQUENCE [LARGE SCALE GENOMIC DNA]</scope>
    <source>
        <strain evidence="8 9">ATCC 201684</strain>
    </source>
</reference>
<evidence type="ECO:0000256" key="5">
    <source>
        <dbReference type="ARBA" id="ARBA00023242"/>
    </source>
</evidence>
<gene>
    <name evidence="8" type="ORF">Ae201684_000437</name>
</gene>
<dbReference type="SMART" id="SM00320">
    <property type="entry name" value="WD40"/>
    <property type="match status" value="3"/>
</dbReference>
<keyword evidence="2 6" id="KW-0853">WD repeat</keyword>
<sequence>MVIATRNSFFACAYGPHIFVSNGKASVQVSASAQVIALAFNADASILLSASQDKQLTCYKVETSPSFQITLVESREVPRNATSMVTTRYTNEGQSLEAVLIAVNAGEVMAYPVPHVKSHQGKSLLAHTTSIVTDVAINSEESLLLTADRDEKIRVTNFPATTLVQSYCLGHRQCVRKLAVSVKTPTQFVSVGLDDTLKLWNISTGELLDSVDLASSGEAETKHCGVTVCPSTDHVAVVRNSTKQVELFQIENNKLTQLREELTSGDAQPVDVQFVADGHLVVAYNQAPFLQLFAVNDTALQSVGIPELEGFIKLSENTVLAKESNDDNDGDSEDGELRKKKLKPSHWKAKLPSGQKATRSDE</sequence>
<dbReference type="EMBL" id="VJMJ01000002">
    <property type="protein sequence ID" value="KAF0745418.1"/>
    <property type="molecule type" value="Genomic_DNA"/>
</dbReference>
<dbReference type="GO" id="GO:0036265">
    <property type="term" value="P:RNA (guanine-N7)-methylation"/>
    <property type="evidence" value="ECO:0007669"/>
    <property type="project" value="InterPro"/>
</dbReference>
<dbReference type="SUPFAM" id="SSF50978">
    <property type="entry name" value="WD40 repeat-like"/>
    <property type="match status" value="1"/>
</dbReference>
<evidence type="ECO:0000256" key="1">
    <source>
        <dbReference type="ARBA" id="ARBA00004123"/>
    </source>
</evidence>
<comment type="caution">
    <text evidence="8">The sequence shown here is derived from an EMBL/GenBank/DDBJ whole genome shotgun (WGS) entry which is preliminary data.</text>
</comment>
<keyword evidence="5" id="KW-0539">Nucleus</keyword>
<dbReference type="PANTHER" id="PTHR16288:SF0">
    <property type="entry name" value="TRNA (GUANINE-N(7)-)-METHYLTRANSFERASE NON-CATALYTIC SUBUNIT WDR4"/>
    <property type="match status" value="1"/>
</dbReference>
<dbReference type="AlphaFoldDB" id="A0A6G0XY34"/>
<evidence type="ECO:0000256" key="4">
    <source>
        <dbReference type="ARBA" id="ARBA00022737"/>
    </source>
</evidence>